<reference evidence="1 2" key="1">
    <citation type="submission" date="2020-10" db="EMBL/GenBank/DDBJ databases">
        <title>Connecting structure to function with the recovery of over 1000 high-quality activated sludge metagenome-assembled genomes encoding full-length rRNA genes using long-read sequencing.</title>
        <authorList>
            <person name="Singleton C.M."/>
            <person name="Petriglieri F."/>
            <person name="Kristensen J.M."/>
            <person name="Kirkegaard R.H."/>
            <person name="Michaelsen T.Y."/>
            <person name="Andersen M.H."/>
            <person name="Karst S.M."/>
            <person name="Dueholm M.S."/>
            <person name="Nielsen P.H."/>
            <person name="Albertsen M."/>
        </authorList>
    </citation>
    <scope>NUCLEOTIDE SEQUENCE [LARGE SCALE GENOMIC DNA]</scope>
    <source>
        <strain evidence="1">EsbW_18-Q3-R4-48_BATAC.285</strain>
    </source>
</reference>
<dbReference type="AlphaFoldDB" id="A0A935UF89"/>
<dbReference type="EMBL" id="JADJMH010000004">
    <property type="protein sequence ID" value="MBK7674377.1"/>
    <property type="molecule type" value="Genomic_DNA"/>
</dbReference>
<accession>A0A935UF89</accession>
<evidence type="ECO:0000313" key="1">
    <source>
        <dbReference type="EMBL" id="MBK7674377.1"/>
    </source>
</evidence>
<evidence type="ECO:0000313" key="2">
    <source>
        <dbReference type="Proteomes" id="UP000697998"/>
    </source>
</evidence>
<name>A0A935UF89_9PROT</name>
<proteinExistence type="predicted"/>
<comment type="caution">
    <text evidence="1">The sequence shown here is derived from an EMBL/GenBank/DDBJ whole genome shotgun (WGS) entry which is preliminary data.</text>
</comment>
<dbReference type="Proteomes" id="UP000697998">
    <property type="component" value="Unassembled WGS sequence"/>
</dbReference>
<protein>
    <submittedName>
        <fullName evidence="1">Uncharacterized protein</fullName>
    </submittedName>
</protein>
<organism evidence="1 2">
    <name type="scientific">Candidatus Accumulibacter proximus</name>
    <dbReference type="NCBI Taxonomy" id="2954385"/>
    <lineage>
        <taxon>Bacteria</taxon>
        <taxon>Pseudomonadati</taxon>
        <taxon>Pseudomonadota</taxon>
        <taxon>Betaproteobacteria</taxon>
        <taxon>Candidatus Accumulibacter</taxon>
    </lineage>
</organism>
<gene>
    <name evidence="1" type="ORF">IPJ27_06170</name>
</gene>
<sequence length="69" mass="8079">METLDMARRNTMLEKIRGSDDLRIANEFFRVPENQEKIIRDLKSASELSKVLSDLRRINSDMLVKQISI</sequence>